<dbReference type="STRING" id="630515.SAMN04489812_0061"/>
<proteinExistence type="predicted"/>
<dbReference type="OrthoDB" id="9773047at2"/>
<protein>
    <submittedName>
        <fullName evidence="2">CubicO group peptidase, beta-lactamase class C family</fullName>
    </submittedName>
</protein>
<dbReference type="SUPFAM" id="SSF56601">
    <property type="entry name" value="beta-lactamase/transpeptidase-like"/>
    <property type="match status" value="1"/>
</dbReference>
<accession>A0A1H1MA95</accession>
<organism evidence="2 3">
    <name type="scientific">Microlunatus soli</name>
    <dbReference type="NCBI Taxonomy" id="630515"/>
    <lineage>
        <taxon>Bacteria</taxon>
        <taxon>Bacillati</taxon>
        <taxon>Actinomycetota</taxon>
        <taxon>Actinomycetes</taxon>
        <taxon>Propionibacteriales</taxon>
        <taxon>Propionibacteriaceae</taxon>
        <taxon>Microlunatus</taxon>
    </lineage>
</organism>
<gene>
    <name evidence="2" type="ORF">SAMN04489812_0061</name>
</gene>
<evidence type="ECO:0000313" key="2">
    <source>
        <dbReference type="EMBL" id="SDR83567.1"/>
    </source>
</evidence>
<sequence length="493" mass="53378">MPNQTSVPALQRATPESQGLRSTAITAFLDAVAGRPELELHSVMIMRHGRLLAEGWWQPYGRDQLQLLYSLSKSFTSTAAGMAAAEGLLSLDDKIIDVFSEHADVAIDDRVRRLTLRHLVRMASGHREDALPAAYKADPDDLVRGFLQVPPDEEPGSIFAYNNVATFVVGAAVQKVSGQTLGAFLSDRLFAKIGIDRYFWQSDTQGRHLGFSGLHLSTESIARFGQLIIQGGRWNDEQLLDPEWLALATSKQTDNSGEANPDWRQGYGYQFWMARHGFRGDGAYGQFCLVLPEQDAVVAITSATGDLQGILDEVWGNLLPGFDDHELPDDHAAATALSDRLAALSLPAPGSAAWSAGPVPEPDRQPPAIRIDTIDEIGSDRVVLQLDHDHPEQPGRPVPVRPTAPLRLTCGLGQWIGGSVEVTDAAASAAMLDYAASGVRNADGSFDAEICFLQTPHRLRLRQAADGSTEAGWLTTPLMPASPEQLAIRAVAV</sequence>
<dbReference type="Pfam" id="PF00144">
    <property type="entry name" value="Beta-lactamase"/>
    <property type="match status" value="1"/>
</dbReference>
<dbReference type="Proteomes" id="UP000199103">
    <property type="component" value="Chromosome I"/>
</dbReference>
<name>A0A1H1MA95_9ACTN</name>
<dbReference type="Gene3D" id="3.40.710.10">
    <property type="entry name" value="DD-peptidase/beta-lactamase superfamily"/>
    <property type="match status" value="1"/>
</dbReference>
<dbReference type="PANTHER" id="PTHR43283">
    <property type="entry name" value="BETA-LACTAMASE-RELATED"/>
    <property type="match status" value="1"/>
</dbReference>
<dbReference type="PANTHER" id="PTHR43283:SF7">
    <property type="entry name" value="BETA-LACTAMASE-RELATED DOMAIN-CONTAINING PROTEIN"/>
    <property type="match status" value="1"/>
</dbReference>
<feature type="domain" description="Beta-lactamase-related" evidence="1">
    <location>
        <begin position="42"/>
        <end position="304"/>
    </location>
</feature>
<keyword evidence="3" id="KW-1185">Reference proteome</keyword>
<dbReference type="InterPro" id="IPR050789">
    <property type="entry name" value="Diverse_Enzym_Activities"/>
</dbReference>
<evidence type="ECO:0000259" key="1">
    <source>
        <dbReference type="Pfam" id="PF00144"/>
    </source>
</evidence>
<dbReference type="EMBL" id="LT629772">
    <property type="protein sequence ID" value="SDR83567.1"/>
    <property type="molecule type" value="Genomic_DNA"/>
</dbReference>
<dbReference type="InterPro" id="IPR012338">
    <property type="entry name" value="Beta-lactam/transpept-like"/>
</dbReference>
<dbReference type="InterPro" id="IPR001466">
    <property type="entry name" value="Beta-lactam-related"/>
</dbReference>
<dbReference type="RefSeq" id="WP_091518073.1">
    <property type="nucleotide sequence ID" value="NZ_LT629772.1"/>
</dbReference>
<reference evidence="2 3" key="1">
    <citation type="submission" date="2016-10" db="EMBL/GenBank/DDBJ databases">
        <authorList>
            <person name="de Groot N.N."/>
        </authorList>
    </citation>
    <scope>NUCLEOTIDE SEQUENCE [LARGE SCALE GENOMIC DNA]</scope>
    <source>
        <strain evidence="2 3">DSM 21800</strain>
    </source>
</reference>
<evidence type="ECO:0000313" key="3">
    <source>
        <dbReference type="Proteomes" id="UP000199103"/>
    </source>
</evidence>
<dbReference type="AlphaFoldDB" id="A0A1H1MA95"/>